<name>A0ABQ1Z705_9BACL</name>
<proteinExistence type="predicted"/>
<accession>A0ABQ1Z705</accession>
<dbReference type="Gene3D" id="3.10.50.40">
    <property type="match status" value="1"/>
</dbReference>
<gene>
    <name evidence="1" type="ORF">GCM10008014_15200</name>
</gene>
<protein>
    <recommendedName>
        <fullName evidence="3">Trigger factor</fullName>
    </recommendedName>
</protein>
<reference evidence="2" key="1">
    <citation type="journal article" date="2019" name="Int. J. Syst. Evol. Microbiol.">
        <title>The Global Catalogue of Microorganisms (GCM) 10K type strain sequencing project: providing services to taxonomists for standard genome sequencing and annotation.</title>
        <authorList>
            <consortium name="The Broad Institute Genomics Platform"/>
            <consortium name="The Broad Institute Genome Sequencing Center for Infectious Disease"/>
            <person name="Wu L."/>
            <person name="Ma J."/>
        </authorList>
    </citation>
    <scope>NUCLEOTIDE SEQUENCE [LARGE SCALE GENOMIC DNA]</scope>
    <source>
        <strain evidence="2">CGMCC 1.12770</strain>
    </source>
</reference>
<evidence type="ECO:0000313" key="2">
    <source>
        <dbReference type="Proteomes" id="UP000652153"/>
    </source>
</evidence>
<comment type="caution">
    <text evidence="1">The sequence shown here is derived from an EMBL/GenBank/DDBJ whole genome shotgun (WGS) entry which is preliminary data.</text>
</comment>
<dbReference type="RefSeq" id="WP_229729721.1">
    <property type="nucleotide sequence ID" value="NZ_BMFU01000002.1"/>
</dbReference>
<evidence type="ECO:0000313" key="1">
    <source>
        <dbReference type="EMBL" id="GGH50237.1"/>
    </source>
</evidence>
<dbReference type="EMBL" id="BMFU01000002">
    <property type="protein sequence ID" value="GGH50237.1"/>
    <property type="molecule type" value="Genomic_DNA"/>
</dbReference>
<dbReference type="InterPro" id="IPR046357">
    <property type="entry name" value="PPIase_dom_sf"/>
</dbReference>
<organism evidence="1 2">
    <name type="scientific">Paenibacillus silvae</name>
    <dbReference type="NCBI Taxonomy" id="1325358"/>
    <lineage>
        <taxon>Bacteria</taxon>
        <taxon>Bacillati</taxon>
        <taxon>Bacillota</taxon>
        <taxon>Bacilli</taxon>
        <taxon>Bacillales</taxon>
        <taxon>Paenibacillaceae</taxon>
        <taxon>Paenibacillus</taxon>
    </lineage>
</organism>
<evidence type="ECO:0008006" key="3">
    <source>
        <dbReference type="Google" id="ProtNLM"/>
    </source>
</evidence>
<sequence length="301" mass="35248">MLASTLIELVDYRQFNITDDMRGVPLTESELNERLDKIAKRNVVTTEVDIIEDGDSVVLDIKGDRDELNRNNLTLTIGLGLFDVEVEKQLIGMEKGETRSLKWKEQEDVVVEVKSVKRRSLAELTDNIISSLNIDGVNTVEEYKKSLLEEDLREKRLMAVTRDAIDYVLNNSKFNIAEQDISYLYDLTLKAYRNLANKEEMTLEEMAERYFRKSEEELKTKIREDLYTTIKYVLIAFDYDKDKPLISIIKEEYEKQVKEDSRVHAQTLEEAKEKNPYDYYMLAMCRGLVQVRIHEFCKELL</sequence>
<dbReference type="Proteomes" id="UP000652153">
    <property type="component" value="Unassembled WGS sequence"/>
</dbReference>
<keyword evidence="2" id="KW-1185">Reference proteome</keyword>
<dbReference type="InterPro" id="IPR037041">
    <property type="entry name" value="Trigger_fac_C_sf"/>
</dbReference>
<dbReference type="Gene3D" id="1.10.3120.10">
    <property type="entry name" value="Trigger factor, C-terminal domain"/>
    <property type="match status" value="1"/>
</dbReference>
<dbReference type="SUPFAM" id="SSF54534">
    <property type="entry name" value="FKBP-like"/>
    <property type="match status" value="1"/>
</dbReference>